<dbReference type="PANTHER" id="PTHR24260">
    <property type="match status" value="1"/>
</dbReference>
<feature type="signal peptide" evidence="1">
    <location>
        <begin position="1"/>
        <end position="18"/>
    </location>
</feature>
<dbReference type="Proteomes" id="UP000238348">
    <property type="component" value="Chromosome"/>
</dbReference>
<evidence type="ECO:0000313" key="3">
    <source>
        <dbReference type="EMBL" id="AUX45404.1"/>
    </source>
</evidence>
<evidence type="ECO:0000259" key="2">
    <source>
        <dbReference type="PROSITE" id="PS50240"/>
    </source>
</evidence>
<dbReference type="SMART" id="SM00020">
    <property type="entry name" value="Tryp_SPc"/>
    <property type="match status" value="1"/>
</dbReference>
<dbReference type="InterPro" id="IPR001254">
    <property type="entry name" value="Trypsin_dom"/>
</dbReference>
<dbReference type="PANTHER" id="PTHR24260:SF136">
    <property type="entry name" value="GH08193P-RELATED"/>
    <property type="match status" value="1"/>
</dbReference>
<accession>A0A2L0F1F6</accession>
<organism evidence="3 4">
    <name type="scientific">Sorangium cellulosum</name>
    <name type="common">Polyangium cellulosum</name>
    <dbReference type="NCBI Taxonomy" id="56"/>
    <lineage>
        <taxon>Bacteria</taxon>
        <taxon>Pseudomonadati</taxon>
        <taxon>Myxococcota</taxon>
        <taxon>Polyangia</taxon>
        <taxon>Polyangiales</taxon>
        <taxon>Polyangiaceae</taxon>
        <taxon>Sorangium</taxon>
    </lineage>
</organism>
<reference evidence="3 4" key="1">
    <citation type="submission" date="2015-09" db="EMBL/GenBank/DDBJ databases">
        <title>Sorangium comparison.</title>
        <authorList>
            <person name="Zaburannyi N."/>
            <person name="Bunk B."/>
            <person name="Overmann J."/>
            <person name="Mueller R."/>
        </authorList>
    </citation>
    <scope>NUCLEOTIDE SEQUENCE [LARGE SCALE GENOMIC DNA]</scope>
    <source>
        <strain evidence="3 4">So ce26</strain>
    </source>
</reference>
<proteinExistence type="predicted"/>
<dbReference type="SUPFAM" id="SSF50494">
    <property type="entry name" value="Trypsin-like serine proteases"/>
    <property type="match status" value="1"/>
</dbReference>
<dbReference type="GO" id="GO:0006508">
    <property type="term" value="P:proteolysis"/>
    <property type="evidence" value="ECO:0007669"/>
    <property type="project" value="InterPro"/>
</dbReference>
<dbReference type="Gene3D" id="2.40.10.10">
    <property type="entry name" value="Trypsin-like serine proteases"/>
    <property type="match status" value="1"/>
</dbReference>
<dbReference type="EMBL" id="CP012673">
    <property type="protein sequence ID" value="AUX45404.1"/>
    <property type="molecule type" value="Genomic_DNA"/>
</dbReference>
<dbReference type="PROSITE" id="PS00134">
    <property type="entry name" value="TRYPSIN_HIS"/>
    <property type="match status" value="1"/>
</dbReference>
<name>A0A2L0F1F6_SORCE</name>
<dbReference type="RefSeq" id="WP_104983789.1">
    <property type="nucleotide sequence ID" value="NZ_CP012673.1"/>
</dbReference>
<dbReference type="AlphaFoldDB" id="A0A2L0F1F6"/>
<feature type="chain" id="PRO_5014597276" description="Peptidase S1 domain-containing protein" evidence="1">
    <location>
        <begin position="19"/>
        <end position="362"/>
    </location>
</feature>
<keyword evidence="1" id="KW-0732">Signal</keyword>
<dbReference type="GO" id="GO:0004252">
    <property type="term" value="F:serine-type endopeptidase activity"/>
    <property type="evidence" value="ECO:0007669"/>
    <property type="project" value="InterPro"/>
</dbReference>
<dbReference type="InterPro" id="IPR051333">
    <property type="entry name" value="CLIP_Serine_Protease"/>
</dbReference>
<sequence length="362" mass="37551">MRYMFALSVAAFSLAGCAVDAQFDAELIDSSRDQLVNGHVATEAEYPSTVYLGGCTGVKVGERHFLSAAHCFSNPGSVTHLNVTADNNALNQVSLTVESVNNHPEYENCTSCAGDNSMSDFGLRPDVTLIIVNELTPQIPIAVIDPNPVQVGAPVTLTGYGCERIQPPPPTRFKVGDSVTVSPLSLDPAATIPGGYTTTEGPALVPGAPALCPGDSGGPLFRTGTNLVVGINALVSGNDSGEIGNWFTRLDQQSRYDVHSWLAGLMGTPGSTPCSSICSNPTPITSAAFSSGNLGTGERCFESTANSAAVNCGGFAASRTFEVNGTALSCNGTAVNLPAKRNGGYCFHASAGANTWAWFSTW</sequence>
<gene>
    <name evidence="3" type="ORF">SOCE26_068950</name>
</gene>
<dbReference type="InterPro" id="IPR043504">
    <property type="entry name" value="Peptidase_S1_PA_chymotrypsin"/>
</dbReference>
<evidence type="ECO:0000256" key="1">
    <source>
        <dbReference type="SAM" id="SignalP"/>
    </source>
</evidence>
<feature type="domain" description="Peptidase S1" evidence="2">
    <location>
        <begin position="35"/>
        <end position="267"/>
    </location>
</feature>
<dbReference type="InterPro" id="IPR018114">
    <property type="entry name" value="TRYPSIN_HIS"/>
</dbReference>
<dbReference type="InterPro" id="IPR009003">
    <property type="entry name" value="Peptidase_S1_PA"/>
</dbReference>
<dbReference type="Pfam" id="PF00089">
    <property type="entry name" value="Trypsin"/>
    <property type="match status" value="1"/>
</dbReference>
<dbReference type="PROSITE" id="PS50240">
    <property type="entry name" value="TRYPSIN_DOM"/>
    <property type="match status" value="1"/>
</dbReference>
<protein>
    <recommendedName>
        <fullName evidence="2">Peptidase S1 domain-containing protein</fullName>
    </recommendedName>
</protein>
<evidence type="ECO:0000313" key="4">
    <source>
        <dbReference type="Proteomes" id="UP000238348"/>
    </source>
</evidence>
<dbReference type="PROSITE" id="PS51257">
    <property type="entry name" value="PROKAR_LIPOPROTEIN"/>
    <property type="match status" value="1"/>
</dbReference>
<dbReference type="OrthoDB" id="5520325at2"/>